<proteinExistence type="predicted"/>
<dbReference type="PROSITE" id="PS50081">
    <property type="entry name" value="ZF_DAG_PE_2"/>
    <property type="match status" value="1"/>
</dbReference>
<dbReference type="InterPro" id="IPR053192">
    <property type="entry name" value="Vacuole_Formation_Reg"/>
</dbReference>
<reference evidence="6 7" key="2">
    <citation type="submission" date="2020-07" db="EMBL/GenBank/DDBJ databases">
        <title>Genome assembly of wild tea tree DASZ reveals pedigree and selection history of tea varieties.</title>
        <authorList>
            <person name="Zhang W."/>
        </authorList>
    </citation>
    <scope>NUCLEOTIDE SEQUENCE [LARGE SCALE GENOMIC DNA]</scope>
    <source>
        <strain evidence="7">cv. G240</strain>
        <tissue evidence="6">Leaf</tissue>
    </source>
</reference>
<dbReference type="SUPFAM" id="SSF57889">
    <property type="entry name" value="Cysteine-rich domain"/>
    <property type="match status" value="1"/>
</dbReference>
<dbReference type="PROSITE" id="PS01359">
    <property type="entry name" value="ZF_PHD_1"/>
    <property type="match status" value="1"/>
</dbReference>
<dbReference type="GO" id="GO:0008270">
    <property type="term" value="F:zinc ion binding"/>
    <property type="evidence" value="ECO:0007669"/>
    <property type="project" value="UniProtKB-KW"/>
</dbReference>
<dbReference type="PANTHER" id="PTHR32410">
    <property type="entry name" value="CYSTEINE/HISTIDINE-RICH C1 DOMAIN FAMILY PROTEIN"/>
    <property type="match status" value="1"/>
</dbReference>
<dbReference type="InterPro" id="IPR004146">
    <property type="entry name" value="DC1"/>
</dbReference>
<organism evidence="6 7">
    <name type="scientific">Camellia sinensis</name>
    <name type="common">Tea plant</name>
    <name type="synonym">Thea sinensis</name>
    <dbReference type="NCBI Taxonomy" id="4442"/>
    <lineage>
        <taxon>Eukaryota</taxon>
        <taxon>Viridiplantae</taxon>
        <taxon>Streptophyta</taxon>
        <taxon>Embryophyta</taxon>
        <taxon>Tracheophyta</taxon>
        <taxon>Spermatophyta</taxon>
        <taxon>Magnoliopsida</taxon>
        <taxon>eudicotyledons</taxon>
        <taxon>Gunneridae</taxon>
        <taxon>Pentapetalae</taxon>
        <taxon>asterids</taxon>
        <taxon>Ericales</taxon>
        <taxon>Theaceae</taxon>
        <taxon>Camellia</taxon>
    </lineage>
</organism>
<evidence type="ECO:0000313" key="6">
    <source>
        <dbReference type="EMBL" id="KAF5952545.1"/>
    </source>
</evidence>
<evidence type="ECO:0000256" key="3">
    <source>
        <dbReference type="ARBA" id="ARBA00022771"/>
    </source>
</evidence>
<keyword evidence="7" id="KW-1185">Reference proteome</keyword>
<sequence>MTAGCAACDRCIEMFAFGCDICNFNLHYTCAVLPDAIKHRYDEYHPFTLIYAPIKDGSNEYICEFCEEEIDPKWWFYHCIHCDQSACAKCICTERKEVDNIKQGSTYNFDSHSHGLVYVQTTGKSFDRSRCDCCHTPIGSSRFFEGRYFTGDIGFKCEQCNIMLHLDCPHP</sequence>
<dbReference type="InterPro" id="IPR002219">
    <property type="entry name" value="PKC_DAG/PE"/>
</dbReference>
<evidence type="ECO:0000256" key="1">
    <source>
        <dbReference type="ARBA" id="ARBA00022723"/>
    </source>
</evidence>
<comment type="caution">
    <text evidence="6">The sequence shown here is derived from an EMBL/GenBank/DDBJ whole genome shotgun (WGS) entry which is preliminary data.</text>
</comment>
<name>A0A7J7HIZ3_CAMSI</name>
<evidence type="ECO:0000313" key="7">
    <source>
        <dbReference type="Proteomes" id="UP000593564"/>
    </source>
</evidence>
<dbReference type="Proteomes" id="UP000593564">
    <property type="component" value="Unassembled WGS sequence"/>
</dbReference>
<dbReference type="AlphaFoldDB" id="A0A7J7HIZ3"/>
<keyword evidence="3" id="KW-0863">Zinc-finger</keyword>
<feature type="domain" description="Phorbol-ester/DAG-type" evidence="5">
    <location>
        <begin position="113"/>
        <end position="171"/>
    </location>
</feature>
<protein>
    <recommendedName>
        <fullName evidence="5">Phorbol-ester/DAG-type domain-containing protein</fullName>
    </recommendedName>
</protein>
<dbReference type="Pfam" id="PF03107">
    <property type="entry name" value="C1_2"/>
    <property type="match status" value="1"/>
</dbReference>
<keyword evidence="2" id="KW-0677">Repeat</keyword>
<dbReference type="PANTHER" id="PTHR32410:SF216">
    <property type="entry name" value="PHORBOL-ESTER_DAG-TYPE DOMAIN-CONTAINING PROTEIN"/>
    <property type="match status" value="1"/>
</dbReference>
<evidence type="ECO:0000256" key="2">
    <source>
        <dbReference type="ARBA" id="ARBA00022737"/>
    </source>
</evidence>
<dbReference type="InterPro" id="IPR019786">
    <property type="entry name" value="Zinc_finger_PHD-type_CS"/>
</dbReference>
<evidence type="ECO:0000259" key="5">
    <source>
        <dbReference type="PROSITE" id="PS50081"/>
    </source>
</evidence>
<reference evidence="7" key="1">
    <citation type="journal article" date="2020" name="Nat. Commun.">
        <title>Genome assembly of wild tea tree DASZ reveals pedigree and selection history of tea varieties.</title>
        <authorList>
            <person name="Zhang W."/>
            <person name="Zhang Y."/>
            <person name="Qiu H."/>
            <person name="Guo Y."/>
            <person name="Wan H."/>
            <person name="Zhang X."/>
            <person name="Scossa F."/>
            <person name="Alseekh S."/>
            <person name="Zhang Q."/>
            <person name="Wang P."/>
            <person name="Xu L."/>
            <person name="Schmidt M.H."/>
            <person name="Jia X."/>
            <person name="Li D."/>
            <person name="Zhu A."/>
            <person name="Guo F."/>
            <person name="Chen W."/>
            <person name="Ni D."/>
            <person name="Usadel B."/>
            <person name="Fernie A.R."/>
            <person name="Wen W."/>
        </authorList>
    </citation>
    <scope>NUCLEOTIDE SEQUENCE [LARGE SCALE GENOMIC DNA]</scope>
    <source>
        <strain evidence="7">cv. G240</strain>
    </source>
</reference>
<keyword evidence="4" id="KW-0862">Zinc</keyword>
<dbReference type="InterPro" id="IPR046349">
    <property type="entry name" value="C1-like_sf"/>
</dbReference>
<keyword evidence="1" id="KW-0479">Metal-binding</keyword>
<evidence type="ECO:0000256" key="4">
    <source>
        <dbReference type="ARBA" id="ARBA00022833"/>
    </source>
</evidence>
<accession>A0A7J7HIZ3</accession>
<dbReference type="EMBL" id="JACBKZ010000004">
    <property type="protein sequence ID" value="KAF5952545.1"/>
    <property type="molecule type" value="Genomic_DNA"/>
</dbReference>
<gene>
    <name evidence="6" type="ORF">HYC85_010489</name>
</gene>